<dbReference type="AlphaFoldDB" id="A0A915I4P4"/>
<evidence type="ECO:0000313" key="1">
    <source>
        <dbReference type="Proteomes" id="UP000887565"/>
    </source>
</evidence>
<reference evidence="2" key="1">
    <citation type="submission" date="2022-11" db="UniProtKB">
        <authorList>
            <consortium name="WormBaseParasite"/>
        </authorList>
    </citation>
    <scope>IDENTIFICATION</scope>
</reference>
<keyword evidence="1" id="KW-1185">Reference proteome</keyword>
<sequence>MDLNKRYNIYLMKKAEKRAADRKYFNEHPPFYVGKNIFDRKKKHNL</sequence>
<proteinExistence type="predicted"/>
<dbReference type="WBParaSite" id="nRc.2.0.1.t09103-RA">
    <property type="protein sequence ID" value="nRc.2.0.1.t09103-RA"/>
    <property type="gene ID" value="nRc.2.0.1.g09103"/>
</dbReference>
<name>A0A915I4P4_ROMCU</name>
<organism evidence="1 2">
    <name type="scientific">Romanomermis culicivorax</name>
    <name type="common">Nematode worm</name>
    <dbReference type="NCBI Taxonomy" id="13658"/>
    <lineage>
        <taxon>Eukaryota</taxon>
        <taxon>Metazoa</taxon>
        <taxon>Ecdysozoa</taxon>
        <taxon>Nematoda</taxon>
        <taxon>Enoplea</taxon>
        <taxon>Dorylaimia</taxon>
        <taxon>Mermithida</taxon>
        <taxon>Mermithoidea</taxon>
        <taxon>Mermithidae</taxon>
        <taxon>Romanomermis</taxon>
    </lineage>
</organism>
<dbReference type="Proteomes" id="UP000887565">
    <property type="component" value="Unplaced"/>
</dbReference>
<evidence type="ECO:0000313" key="2">
    <source>
        <dbReference type="WBParaSite" id="nRc.2.0.1.t09103-RA"/>
    </source>
</evidence>
<accession>A0A915I4P4</accession>
<protein>
    <submittedName>
        <fullName evidence="2">Uncharacterized protein</fullName>
    </submittedName>
</protein>